<dbReference type="OrthoDB" id="5985967at2759"/>
<protein>
    <submittedName>
        <fullName evidence="2">Uncharacterized protein</fullName>
    </submittedName>
</protein>
<feature type="region of interest" description="Disordered" evidence="1">
    <location>
        <begin position="39"/>
        <end position="69"/>
    </location>
</feature>
<feature type="region of interest" description="Disordered" evidence="1">
    <location>
        <begin position="1"/>
        <end position="21"/>
    </location>
</feature>
<proteinExistence type="predicted"/>
<sequence length="392" mass="44922">GSDDETVEEEVQSDSSSSYVAEEIQADCQELISDYDSIDNNAQSEDNTTFSCEPEDHLDDDDDDDDDDINVDNGMEIEGDGAEENGAEENGYRSVIMENLLQTLTIASEMNASIGNTEKLLAYVGGLINNFMDIENDWPKSYASAMSILKQTGLYANPEHTRICFNNEEHPAHFYVVNVDQTCPDCDEHPIVNCYYLPLKDKIKRWLINTELTTKMLGHWKNRDKWLGKTGVTYPLKELWDGYRFKELQWFWDPEKTWPLPHKCIECKIYINLMELNITSDQPCEIQCFNCNKKQHVRPEIVSGDPRNIGLIGHWDGWSPKFGRGVSYSTGSIELNIANMEKEDRCKNDHVYTSTFVPERNLPNRTPTSLDPFLLPLVTELEELFIHGMSFL</sequence>
<accession>A0A7M5UJK1</accession>
<dbReference type="Proteomes" id="UP000594262">
    <property type="component" value="Unplaced"/>
</dbReference>
<keyword evidence="3" id="KW-1185">Reference proteome</keyword>
<evidence type="ECO:0000256" key="1">
    <source>
        <dbReference type="SAM" id="MobiDB-lite"/>
    </source>
</evidence>
<organism evidence="2 3">
    <name type="scientific">Clytia hemisphaerica</name>
    <dbReference type="NCBI Taxonomy" id="252671"/>
    <lineage>
        <taxon>Eukaryota</taxon>
        <taxon>Metazoa</taxon>
        <taxon>Cnidaria</taxon>
        <taxon>Hydrozoa</taxon>
        <taxon>Hydroidolina</taxon>
        <taxon>Leptothecata</taxon>
        <taxon>Obeliida</taxon>
        <taxon>Clytiidae</taxon>
        <taxon>Clytia</taxon>
    </lineage>
</organism>
<feature type="compositionally biased region" description="Acidic residues" evidence="1">
    <location>
        <begin position="56"/>
        <end position="69"/>
    </location>
</feature>
<reference evidence="2" key="1">
    <citation type="submission" date="2021-01" db="UniProtKB">
        <authorList>
            <consortium name="EnsemblMetazoa"/>
        </authorList>
    </citation>
    <scope>IDENTIFICATION</scope>
</reference>
<evidence type="ECO:0000313" key="2">
    <source>
        <dbReference type="EnsemblMetazoa" id="CLYHEMP001806.1"/>
    </source>
</evidence>
<name>A0A7M5UJK1_9CNID</name>
<dbReference type="EnsemblMetazoa" id="CLYHEMT001806.1">
    <property type="protein sequence ID" value="CLYHEMP001806.1"/>
    <property type="gene ID" value="CLYHEMG001806"/>
</dbReference>
<dbReference type="AlphaFoldDB" id="A0A7M5UJK1"/>
<feature type="compositionally biased region" description="Polar residues" evidence="1">
    <location>
        <begin position="39"/>
        <end position="51"/>
    </location>
</feature>
<feature type="compositionally biased region" description="Acidic residues" evidence="1">
    <location>
        <begin position="1"/>
        <end position="12"/>
    </location>
</feature>
<evidence type="ECO:0000313" key="3">
    <source>
        <dbReference type="Proteomes" id="UP000594262"/>
    </source>
</evidence>